<evidence type="ECO:0000313" key="4">
    <source>
        <dbReference type="Proteomes" id="UP000565441"/>
    </source>
</evidence>
<dbReference type="CDD" id="cd00161">
    <property type="entry name" value="beta-trefoil_Ricin-like"/>
    <property type="match status" value="1"/>
</dbReference>
<dbReference type="EMBL" id="JAACJP010000026">
    <property type="protein sequence ID" value="KAF5376912.1"/>
    <property type="molecule type" value="Genomic_DNA"/>
</dbReference>
<dbReference type="SUPFAM" id="SSF50370">
    <property type="entry name" value="Ricin B-like lectins"/>
    <property type="match status" value="1"/>
</dbReference>
<dbReference type="SMART" id="SM00458">
    <property type="entry name" value="RICIN"/>
    <property type="match status" value="1"/>
</dbReference>
<dbReference type="PROSITE" id="PS50231">
    <property type="entry name" value="RICIN_B_LECTIN"/>
    <property type="match status" value="1"/>
</dbReference>
<keyword evidence="1" id="KW-0732">Signal</keyword>
<dbReference type="Gene3D" id="2.80.10.50">
    <property type="match status" value="1"/>
</dbReference>
<proteinExistence type="predicted"/>
<evidence type="ECO:0000259" key="2">
    <source>
        <dbReference type="SMART" id="SM00458"/>
    </source>
</evidence>
<feature type="domain" description="Ricin B lectin" evidence="2">
    <location>
        <begin position="23"/>
        <end position="155"/>
    </location>
</feature>
<dbReference type="InterPro" id="IPR035992">
    <property type="entry name" value="Ricin_B-like_lectins"/>
</dbReference>
<evidence type="ECO:0000313" key="3">
    <source>
        <dbReference type="EMBL" id="KAF5376912.1"/>
    </source>
</evidence>
<dbReference type="OrthoDB" id="6770063at2759"/>
<organism evidence="3 4">
    <name type="scientific">Tricholomella constricta</name>
    <dbReference type="NCBI Taxonomy" id="117010"/>
    <lineage>
        <taxon>Eukaryota</taxon>
        <taxon>Fungi</taxon>
        <taxon>Dikarya</taxon>
        <taxon>Basidiomycota</taxon>
        <taxon>Agaricomycotina</taxon>
        <taxon>Agaricomycetes</taxon>
        <taxon>Agaricomycetidae</taxon>
        <taxon>Agaricales</taxon>
        <taxon>Tricholomatineae</taxon>
        <taxon>Lyophyllaceae</taxon>
        <taxon>Tricholomella</taxon>
    </lineage>
</organism>
<dbReference type="AlphaFoldDB" id="A0A8H5M120"/>
<keyword evidence="4" id="KW-1185">Reference proteome</keyword>
<gene>
    <name evidence="3" type="ORF">D9615_007318</name>
</gene>
<comment type="caution">
    <text evidence="3">The sequence shown here is derived from an EMBL/GenBank/DDBJ whole genome shotgun (WGS) entry which is preliminary data.</text>
</comment>
<reference evidence="3 4" key="1">
    <citation type="journal article" date="2020" name="ISME J.">
        <title>Uncovering the hidden diversity of litter-decomposition mechanisms in mushroom-forming fungi.</title>
        <authorList>
            <person name="Floudas D."/>
            <person name="Bentzer J."/>
            <person name="Ahren D."/>
            <person name="Johansson T."/>
            <person name="Persson P."/>
            <person name="Tunlid A."/>
        </authorList>
    </citation>
    <scope>NUCLEOTIDE SEQUENCE [LARGE SCALE GENOMIC DNA]</scope>
    <source>
        <strain evidence="3 4">CBS 661.87</strain>
    </source>
</reference>
<dbReference type="Proteomes" id="UP000565441">
    <property type="component" value="Unassembled WGS sequence"/>
</dbReference>
<feature type="signal peptide" evidence="1">
    <location>
        <begin position="1"/>
        <end position="20"/>
    </location>
</feature>
<dbReference type="InterPro" id="IPR000772">
    <property type="entry name" value="Ricin_B_lectin"/>
</dbReference>
<name>A0A8H5M120_9AGAR</name>
<feature type="chain" id="PRO_5034171036" description="Ricin B lectin domain-containing protein" evidence="1">
    <location>
        <begin position="21"/>
        <end position="155"/>
    </location>
</feature>
<protein>
    <recommendedName>
        <fullName evidence="2">Ricin B lectin domain-containing protein</fullName>
    </recommendedName>
</protein>
<sequence>MFSTLLILLSAPSLLVYAAATPGDQVSVIHPNGDTTKCLDVRGAIFADGTPVQIYDCNDTVAQKWNISRAETTVQLNGTNFCLDAGSNPASGVGMKIWTCYEGLPAQTWYYTDDNRIALLGQGQCLDLTNGVHVNSNQVQTWQCTDGNTNQVWTI</sequence>
<dbReference type="Pfam" id="PF00652">
    <property type="entry name" value="Ricin_B_lectin"/>
    <property type="match status" value="1"/>
</dbReference>
<accession>A0A8H5M120</accession>
<evidence type="ECO:0000256" key="1">
    <source>
        <dbReference type="SAM" id="SignalP"/>
    </source>
</evidence>